<dbReference type="AlphaFoldDB" id="J4GI86"/>
<organism evidence="2 3">
    <name type="scientific">Fibroporia radiculosa</name>
    <dbReference type="NCBI Taxonomy" id="599839"/>
    <lineage>
        <taxon>Eukaryota</taxon>
        <taxon>Fungi</taxon>
        <taxon>Dikarya</taxon>
        <taxon>Basidiomycota</taxon>
        <taxon>Agaricomycotina</taxon>
        <taxon>Agaricomycetes</taxon>
        <taxon>Polyporales</taxon>
        <taxon>Fibroporiaceae</taxon>
        <taxon>Fibroporia</taxon>
    </lineage>
</organism>
<dbReference type="STRING" id="599839.J4GI86"/>
<dbReference type="Gene3D" id="3.40.630.30">
    <property type="match status" value="1"/>
</dbReference>
<evidence type="ECO:0000313" key="2">
    <source>
        <dbReference type="EMBL" id="CCM06513.1"/>
    </source>
</evidence>
<protein>
    <submittedName>
        <fullName evidence="2">Uncharacterized protein</fullName>
    </submittedName>
</protein>
<feature type="region of interest" description="Disordered" evidence="1">
    <location>
        <begin position="172"/>
        <end position="202"/>
    </location>
</feature>
<proteinExistence type="predicted"/>
<dbReference type="GeneID" id="24101413"/>
<evidence type="ECO:0000313" key="3">
    <source>
        <dbReference type="Proteomes" id="UP000006352"/>
    </source>
</evidence>
<dbReference type="HOGENOM" id="CLU_1354648_0_0_1"/>
<sequence>MSVVCESLPPSVGCSSHARLRIVWTGPIRHQFNFPIYPESLESERVHLTPSIPSVHGQSYWDNVGAHCEELYQYLPFIHDSLANFLEYVEKHYRQNPERIMFAIIDQARCDDAHPTLGGGSLAGVIALLRALRRRARRRHRVCSRLPDLPAHACRGECIGVPNAVLPRVVERIPTGPGPAKGTVGDGSGQSGIDRTSKEDVA</sequence>
<dbReference type="Proteomes" id="UP000006352">
    <property type="component" value="Unassembled WGS sequence"/>
</dbReference>
<dbReference type="InParanoid" id="J4GI86"/>
<dbReference type="RefSeq" id="XP_012185796.1">
    <property type="nucleotide sequence ID" value="XM_012330406.1"/>
</dbReference>
<accession>J4GI86</accession>
<reference evidence="2 3" key="1">
    <citation type="journal article" date="2012" name="Appl. Environ. Microbiol.">
        <title>Short-read sequencing for genomic analysis of the brown rot fungus Fibroporia radiculosa.</title>
        <authorList>
            <person name="Tang J.D."/>
            <person name="Perkins A.D."/>
            <person name="Sonstegard T.S."/>
            <person name="Schroeder S.G."/>
            <person name="Burgess S.C."/>
            <person name="Diehl S.V."/>
        </authorList>
    </citation>
    <scope>NUCLEOTIDE SEQUENCE [LARGE SCALE GENOMIC DNA]</scope>
    <source>
        <strain evidence="2 3">TFFH 294</strain>
    </source>
</reference>
<name>J4GI86_9APHY</name>
<evidence type="ECO:0000256" key="1">
    <source>
        <dbReference type="SAM" id="MobiDB-lite"/>
    </source>
</evidence>
<keyword evidence="3" id="KW-1185">Reference proteome</keyword>
<gene>
    <name evidence="2" type="ORF">FIBRA_08785</name>
</gene>
<dbReference type="OrthoDB" id="41238at2759"/>
<dbReference type="EMBL" id="HE797370">
    <property type="protein sequence ID" value="CCM06513.1"/>
    <property type="molecule type" value="Genomic_DNA"/>
</dbReference>